<evidence type="ECO:0000256" key="10">
    <source>
        <dbReference type="SAM" id="MobiDB-lite"/>
    </source>
</evidence>
<name>A0AAD4INH6_PERFH</name>
<dbReference type="InterPro" id="IPR036870">
    <property type="entry name" value="Ribosomal_bS18_sf"/>
</dbReference>
<evidence type="ECO:0000256" key="2">
    <source>
        <dbReference type="ARBA" id="ARBA00005589"/>
    </source>
</evidence>
<comment type="subcellular location">
    <subcellularLocation>
        <location evidence="1">Plastid</location>
    </subcellularLocation>
</comment>
<dbReference type="FunFam" id="4.10.640.10:FF:000002">
    <property type="entry name" value="30S ribosomal protein S18, chloroplastic"/>
    <property type="match status" value="1"/>
</dbReference>
<dbReference type="EMBL" id="SDAM02029575">
    <property type="protein sequence ID" value="KAH6755887.1"/>
    <property type="molecule type" value="Genomic_DNA"/>
</dbReference>
<dbReference type="GO" id="GO:0009536">
    <property type="term" value="C:plastid"/>
    <property type="evidence" value="ECO:0007669"/>
    <property type="project" value="UniProtKB-SubCell"/>
</dbReference>
<comment type="caution">
    <text evidence="11">The sequence shown here is derived from an EMBL/GenBank/DDBJ whole genome shotgun (WGS) entry which is preliminary data.</text>
</comment>
<proteinExistence type="inferred from homology"/>
<keyword evidence="4" id="KW-0699">rRNA-binding</keyword>
<evidence type="ECO:0000313" key="12">
    <source>
        <dbReference type="Proteomes" id="UP001190926"/>
    </source>
</evidence>
<reference evidence="11 12" key="1">
    <citation type="journal article" date="2021" name="Nat. Commun.">
        <title>Incipient diploidization of the medicinal plant Perilla within 10,000 years.</title>
        <authorList>
            <person name="Zhang Y."/>
            <person name="Shen Q."/>
            <person name="Leng L."/>
            <person name="Zhang D."/>
            <person name="Chen S."/>
            <person name="Shi Y."/>
            <person name="Ning Z."/>
            <person name="Chen S."/>
        </authorList>
    </citation>
    <scope>NUCLEOTIDE SEQUENCE [LARGE SCALE GENOMIC DNA]</scope>
    <source>
        <strain evidence="12">cv. PC099</strain>
    </source>
</reference>
<dbReference type="Gene3D" id="4.10.640.10">
    <property type="entry name" value="Ribosomal protein S18"/>
    <property type="match status" value="1"/>
</dbReference>
<dbReference type="PRINTS" id="PR00974">
    <property type="entry name" value="RIBOSOMALS18"/>
</dbReference>
<evidence type="ECO:0000313" key="11">
    <source>
        <dbReference type="EMBL" id="KAH6755887.1"/>
    </source>
</evidence>
<protein>
    <recommendedName>
        <fullName evidence="8">Small ribosomal subunit protein bS18c</fullName>
    </recommendedName>
</protein>
<dbReference type="SUPFAM" id="SSF46911">
    <property type="entry name" value="Ribosomal protein S18"/>
    <property type="match status" value="1"/>
</dbReference>
<evidence type="ECO:0000256" key="5">
    <source>
        <dbReference type="ARBA" id="ARBA00022884"/>
    </source>
</evidence>
<evidence type="ECO:0000256" key="3">
    <source>
        <dbReference type="ARBA" id="ARBA00011458"/>
    </source>
</evidence>
<dbReference type="GO" id="GO:0005763">
    <property type="term" value="C:mitochondrial small ribosomal subunit"/>
    <property type="evidence" value="ECO:0007669"/>
    <property type="project" value="TreeGrafter"/>
</dbReference>
<organism evidence="11 12">
    <name type="scientific">Perilla frutescens var. hirtella</name>
    <name type="common">Perilla citriodora</name>
    <name type="synonym">Perilla setoyensis</name>
    <dbReference type="NCBI Taxonomy" id="608512"/>
    <lineage>
        <taxon>Eukaryota</taxon>
        <taxon>Viridiplantae</taxon>
        <taxon>Streptophyta</taxon>
        <taxon>Embryophyta</taxon>
        <taxon>Tracheophyta</taxon>
        <taxon>Spermatophyta</taxon>
        <taxon>Magnoliopsida</taxon>
        <taxon>eudicotyledons</taxon>
        <taxon>Gunneridae</taxon>
        <taxon>Pentapetalae</taxon>
        <taxon>asterids</taxon>
        <taxon>lamiids</taxon>
        <taxon>Lamiales</taxon>
        <taxon>Lamiaceae</taxon>
        <taxon>Nepetoideae</taxon>
        <taxon>Elsholtzieae</taxon>
        <taxon>Perilla</taxon>
    </lineage>
</organism>
<evidence type="ECO:0000256" key="1">
    <source>
        <dbReference type="ARBA" id="ARBA00004474"/>
    </source>
</evidence>
<dbReference type="GO" id="GO:0003735">
    <property type="term" value="F:structural constituent of ribosome"/>
    <property type="evidence" value="ECO:0007669"/>
    <property type="project" value="InterPro"/>
</dbReference>
<dbReference type="PANTHER" id="PTHR13479:SF40">
    <property type="entry name" value="SMALL RIBOSOMAL SUBUNIT PROTEIN BS18M"/>
    <property type="match status" value="1"/>
</dbReference>
<keyword evidence="12" id="KW-1185">Reference proteome</keyword>
<dbReference type="Pfam" id="PF01084">
    <property type="entry name" value="Ribosomal_S18"/>
    <property type="match status" value="1"/>
</dbReference>
<dbReference type="PANTHER" id="PTHR13479">
    <property type="entry name" value="30S RIBOSOMAL PROTEIN S18"/>
    <property type="match status" value="1"/>
</dbReference>
<comment type="similarity">
    <text evidence="2 9">Belongs to the bacterial ribosomal protein bS18 family.</text>
</comment>
<dbReference type="Proteomes" id="UP001190926">
    <property type="component" value="Unassembled WGS sequence"/>
</dbReference>
<dbReference type="GO" id="GO:0006412">
    <property type="term" value="P:translation"/>
    <property type="evidence" value="ECO:0007669"/>
    <property type="project" value="InterPro"/>
</dbReference>
<evidence type="ECO:0000256" key="7">
    <source>
        <dbReference type="ARBA" id="ARBA00023274"/>
    </source>
</evidence>
<keyword evidence="7 9" id="KW-0687">Ribonucleoprotein</keyword>
<feature type="region of interest" description="Disordered" evidence="10">
    <location>
        <begin position="232"/>
        <end position="257"/>
    </location>
</feature>
<dbReference type="AlphaFoldDB" id="A0AAD4INH6"/>
<evidence type="ECO:0000256" key="8">
    <source>
        <dbReference type="ARBA" id="ARBA00035266"/>
    </source>
</evidence>
<sequence>MGILLMTSLPASSTGAAAMGHLRKNNLVTSLPTSNLRYIRRRKYSSCSASYNINSHPGALLRQPCSPKPSSPEPGSYIINPPAATDPDHHNNTAKFLLKRVYGDTNSLHEEKYSSLEAALDSPYFEKRNSIGCRVGRWFHLQTYRGEALLWDPSTDDVVYPPAQKVPPGTYRSDLKSSCLGFDSPSHDFKLIKFMTNRIHETPAYINRVAHRAGSHRRRLSPIQSGVNGVAYRAGSHGGRKHRAGSHRRRLPPIQPGDRIDYRNMSLMSRFISEQGKILSRQVNRLTLKQQRLITLAIKQARILSLLPFLNSEKQFEMSSTL</sequence>
<gene>
    <name evidence="11" type="ORF">C2S53_007144</name>
</gene>
<comment type="subunit">
    <text evidence="3">Part of the 30S ribosomal subunit.</text>
</comment>
<dbReference type="GO" id="GO:0070181">
    <property type="term" value="F:small ribosomal subunit rRNA binding"/>
    <property type="evidence" value="ECO:0007669"/>
    <property type="project" value="TreeGrafter"/>
</dbReference>
<dbReference type="InterPro" id="IPR001648">
    <property type="entry name" value="Ribosomal_bS18"/>
</dbReference>
<keyword evidence="6 9" id="KW-0689">Ribosomal protein</keyword>
<keyword evidence="5" id="KW-0694">RNA-binding</keyword>
<evidence type="ECO:0000256" key="9">
    <source>
        <dbReference type="RuleBase" id="RU003910"/>
    </source>
</evidence>
<feature type="compositionally biased region" description="Basic residues" evidence="10">
    <location>
        <begin position="238"/>
        <end position="251"/>
    </location>
</feature>
<evidence type="ECO:0000256" key="4">
    <source>
        <dbReference type="ARBA" id="ARBA00022730"/>
    </source>
</evidence>
<dbReference type="NCBIfam" id="TIGR00165">
    <property type="entry name" value="S18"/>
    <property type="match status" value="1"/>
</dbReference>
<accession>A0AAD4INH6</accession>
<dbReference type="HAMAP" id="MF_00270">
    <property type="entry name" value="Ribosomal_bS18"/>
    <property type="match status" value="1"/>
</dbReference>
<evidence type="ECO:0000256" key="6">
    <source>
        <dbReference type="ARBA" id="ARBA00022980"/>
    </source>
</evidence>